<evidence type="ECO:0000313" key="1">
    <source>
        <dbReference type="EMBL" id="VFJ52713.1"/>
    </source>
</evidence>
<reference evidence="1" key="1">
    <citation type="submission" date="2019-02" db="EMBL/GenBank/DDBJ databases">
        <authorList>
            <person name="Gruber-Vodicka R. H."/>
            <person name="Seah K. B. B."/>
        </authorList>
    </citation>
    <scope>NUCLEOTIDE SEQUENCE</scope>
    <source>
        <strain evidence="1">BECK_DK47</strain>
    </source>
</reference>
<gene>
    <name evidence="1" type="ORF">BECKDK2373B_GA0170837_103931</name>
</gene>
<dbReference type="EMBL" id="CAADEX010000039">
    <property type="protein sequence ID" value="VFJ52713.1"/>
    <property type="molecule type" value="Genomic_DNA"/>
</dbReference>
<organism evidence="1">
    <name type="scientific">Candidatus Kentrum sp. DK</name>
    <dbReference type="NCBI Taxonomy" id="2126562"/>
    <lineage>
        <taxon>Bacteria</taxon>
        <taxon>Pseudomonadati</taxon>
        <taxon>Pseudomonadota</taxon>
        <taxon>Gammaproteobacteria</taxon>
        <taxon>Candidatus Kentrum</taxon>
    </lineage>
</organism>
<accession>A0A450SHL2</accession>
<proteinExistence type="predicted"/>
<dbReference type="AlphaFoldDB" id="A0A450SHL2"/>
<name>A0A450SHL2_9GAMM</name>
<protein>
    <submittedName>
        <fullName evidence="1">Uncharacterized protein</fullName>
    </submittedName>
</protein>
<sequence>MDNLDAVAMMRRIRDDLSRKPRGMRWEEEREFILSGTRLSTDCADNAVEYLFDTGKNRVDRWG</sequence>